<reference evidence="2" key="1">
    <citation type="journal article" date="2022" name="Int. J. Mol. Sci.">
        <title>Draft Genome of Tanacetum Coccineum: Genomic Comparison of Closely Related Tanacetum-Family Plants.</title>
        <authorList>
            <person name="Yamashiro T."/>
            <person name="Shiraishi A."/>
            <person name="Nakayama K."/>
            <person name="Satake H."/>
        </authorList>
    </citation>
    <scope>NUCLEOTIDE SEQUENCE</scope>
</reference>
<dbReference type="InterPro" id="IPR000477">
    <property type="entry name" value="RT_dom"/>
</dbReference>
<sequence length="682" mass="79875">MKDEELILYQKAKVKWLSVGDRNNAYFHKTIKSRQQRNRVDAVCDENGKIFEGKEVDEQFVKHFQKFLGESKDVEKISNMGSLLHNKLNYEEATWSTIRKDVCLAVKELFENGRILKEINSTLIALVPKIHTPQKVFDFRPIACCNVIYKCISKVITERIKGCLDKLVSRNQSAFIPNRHIQDNILLAQELFKGYDRKTGPKRVALKVDIQKSCGYFKGERGLRQGDPMSPYLFTLVMEILTLIIKRKVESNHGFQYHFGCKKLKITNVCFADDLLMSCHADSISVSVLKESIDEFCKVAGLIPNYNKSTIISGCLNDGEQQEILEVMPFNVEKLPIRYLGVPLTSRRIKHKECKCLIDKVESRVQNWKNKSLSYAGRLMLAASVLESIHVYWAFVFLLRDGVIKDINQILKDFLWNQTDGTKGRPKVTWKNVCRFKQKGGLGLKDLGVWNIAMIIKHLWHIVTDKESLWVKWINTEKLKGRSFWDIEEDKNDKEWILDFPTLLDLQAVTLEEQNKDSTMWRKKRWNYASSQLTKLIETLYMLQMMLIDTRKDSDSHSHLFFEFEYSKVFWGKALEKMEVFGRTYKWNDLVVEMSRRYNGNSINSIIRRLCFTTSVYLIMQERNNRIFRDESRSTEEMIKVLIDIVRMRLLSLKFKIFVAVIKAQERIGNVVRMEEPFKYCE</sequence>
<dbReference type="PANTHER" id="PTHR33116:SF76">
    <property type="entry name" value="DUF4283 DOMAIN-CONTAINING PROTEIN"/>
    <property type="match status" value="1"/>
</dbReference>
<dbReference type="PROSITE" id="PS50878">
    <property type="entry name" value="RT_POL"/>
    <property type="match status" value="1"/>
</dbReference>
<keyword evidence="2" id="KW-0808">Transferase</keyword>
<dbReference type="PANTHER" id="PTHR33116">
    <property type="entry name" value="REVERSE TRANSCRIPTASE ZINC-BINDING DOMAIN-CONTAINING PROTEIN-RELATED-RELATED"/>
    <property type="match status" value="1"/>
</dbReference>
<dbReference type="CDD" id="cd01650">
    <property type="entry name" value="RT_nLTR_like"/>
    <property type="match status" value="1"/>
</dbReference>
<dbReference type="SUPFAM" id="SSF56672">
    <property type="entry name" value="DNA/RNA polymerases"/>
    <property type="match status" value="1"/>
</dbReference>
<dbReference type="GO" id="GO:0003964">
    <property type="term" value="F:RNA-directed DNA polymerase activity"/>
    <property type="evidence" value="ECO:0007669"/>
    <property type="project" value="UniProtKB-KW"/>
</dbReference>
<evidence type="ECO:0000259" key="1">
    <source>
        <dbReference type="PROSITE" id="PS50878"/>
    </source>
</evidence>
<evidence type="ECO:0000313" key="2">
    <source>
        <dbReference type="EMBL" id="GJT11650.1"/>
    </source>
</evidence>
<organism evidence="2 3">
    <name type="scientific">Tanacetum coccineum</name>
    <dbReference type="NCBI Taxonomy" id="301880"/>
    <lineage>
        <taxon>Eukaryota</taxon>
        <taxon>Viridiplantae</taxon>
        <taxon>Streptophyta</taxon>
        <taxon>Embryophyta</taxon>
        <taxon>Tracheophyta</taxon>
        <taxon>Spermatophyta</taxon>
        <taxon>Magnoliopsida</taxon>
        <taxon>eudicotyledons</taxon>
        <taxon>Gunneridae</taxon>
        <taxon>Pentapetalae</taxon>
        <taxon>asterids</taxon>
        <taxon>campanulids</taxon>
        <taxon>Asterales</taxon>
        <taxon>Asteraceae</taxon>
        <taxon>Asteroideae</taxon>
        <taxon>Anthemideae</taxon>
        <taxon>Anthemidinae</taxon>
        <taxon>Tanacetum</taxon>
    </lineage>
</organism>
<dbReference type="EMBL" id="BQNB010013085">
    <property type="protein sequence ID" value="GJT11650.1"/>
    <property type="molecule type" value="Genomic_DNA"/>
</dbReference>
<evidence type="ECO:0000313" key="3">
    <source>
        <dbReference type="Proteomes" id="UP001151760"/>
    </source>
</evidence>
<gene>
    <name evidence="2" type="ORF">Tco_0858692</name>
</gene>
<dbReference type="Pfam" id="PF00078">
    <property type="entry name" value="RVT_1"/>
    <property type="match status" value="1"/>
</dbReference>
<keyword evidence="2" id="KW-0548">Nucleotidyltransferase</keyword>
<accession>A0ABQ5B9Z6</accession>
<dbReference type="Proteomes" id="UP001151760">
    <property type="component" value="Unassembled WGS sequence"/>
</dbReference>
<reference evidence="2" key="2">
    <citation type="submission" date="2022-01" db="EMBL/GenBank/DDBJ databases">
        <authorList>
            <person name="Yamashiro T."/>
            <person name="Shiraishi A."/>
            <person name="Satake H."/>
            <person name="Nakayama K."/>
        </authorList>
    </citation>
    <scope>NUCLEOTIDE SEQUENCE</scope>
</reference>
<dbReference type="InterPro" id="IPR043502">
    <property type="entry name" value="DNA/RNA_pol_sf"/>
</dbReference>
<name>A0ABQ5B9Z6_9ASTR</name>
<keyword evidence="2" id="KW-0695">RNA-directed DNA polymerase</keyword>
<comment type="caution">
    <text evidence="2">The sequence shown here is derived from an EMBL/GenBank/DDBJ whole genome shotgun (WGS) entry which is preliminary data.</text>
</comment>
<feature type="domain" description="Reverse transcriptase" evidence="1">
    <location>
        <begin position="108"/>
        <end position="344"/>
    </location>
</feature>
<keyword evidence="3" id="KW-1185">Reference proteome</keyword>
<proteinExistence type="predicted"/>
<protein>
    <submittedName>
        <fullName evidence="2">RNA-directed DNA polymerase, eukaryota, reverse transcriptase zinc-binding domain protein</fullName>
    </submittedName>
</protein>